<proteinExistence type="predicted"/>
<evidence type="ECO:0008006" key="3">
    <source>
        <dbReference type="Google" id="ProtNLM"/>
    </source>
</evidence>
<accession>A0A3N4J2B6</accession>
<sequence length="231" mass="25862">MSPPATSASDRTGEASLYYPAGILEEAGIKVCIVGNAATMLFGSHHFIGDLDLVIADEQFELALSILHDHGFSDIDFEDFQLGVMPALGKPGGWVARRIQYPSSPDIAALSPASCWHLGISPDTTFLPFAAPYRFPHFLAYVEVLLEQRPELEVVISPGDRFFLDFYMKQWVRPGKLKVLRLRKQIIEGSISAETAREVVPRPDLARKRIREKYLARKVEQENYESNTPIS</sequence>
<organism evidence="1 2">
    <name type="scientific">Choiromyces venosus 120613-1</name>
    <dbReference type="NCBI Taxonomy" id="1336337"/>
    <lineage>
        <taxon>Eukaryota</taxon>
        <taxon>Fungi</taxon>
        <taxon>Dikarya</taxon>
        <taxon>Ascomycota</taxon>
        <taxon>Pezizomycotina</taxon>
        <taxon>Pezizomycetes</taxon>
        <taxon>Pezizales</taxon>
        <taxon>Tuberaceae</taxon>
        <taxon>Choiromyces</taxon>
    </lineage>
</organism>
<evidence type="ECO:0000313" key="2">
    <source>
        <dbReference type="Proteomes" id="UP000276215"/>
    </source>
</evidence>
<dbReference type="SUPFAM" id="SSF81301">
    <property type="entry name" value="Nucleotidyltransferase"/>
    <property type="match status" value="1"/>
</dbReference>
<dbReference type="InterPro" id="IPR043519">
    <property type="entry name" value="NT_sf"/>
</dbReference>
<reference evidence="1 2" key="1">
    <citation type="journal article" date="2018" name="Nat. Ecol. Evol.">
        <title>Pezizomycetes genomes reveal the molecular basis of ectomycorrhizal truffle lifestyle.</title>
        <authorList>
            <person name="Murat C."/>
            <person name="Payen T."/>
            <person name="Noel B."/>
            <person name="Kuo A."/>
            <person name="Morin E."/>
            <person name="Chen J."/>
            <person name="Kohler A."/>
            <person name="Krizsan K."/>
            <person name="Balestrini R."/>
            <person name="Da Silva C."/>
            <person name="Montanini B."/>
            <person name="Hainaut M."/>
            <person name="Levati E."/>
            <person name="Barry K.W."/>
            <person name="Belfiori B."/>
            <person name="Cichocki N."/>
            <person name="Clum A."/>
            <person name="Dockter R.B."/>
            <person name="Fauchery L."/>
            <person name="Guy J."/>
            <person name="Iotti M."/>
            <person name="Le Tacon F."/>
            <person name="Lindquist E.A."/>
            <person name="Lipzen A."/>
            <person name="Malagnac F."/>
            <person name="Mello A."/>
            <person name="Molinier V."/>
            <person name="Miyauchi S."/>
            <person name="Poulain J."/>
            <person name="Riccioni C."/>
            <person name="Rubini A."/>
            <person name="Sitrit Y."/>
            <person name="Splivallo R."/>
            <person name="Traeger S."/>
            <person name="Wang M."/>
            <person name="Zifcakova L."/>
            <person name="Wipf D."/>
            <person name="Zambonelli A."/>
            <person name="Paolocci F."/>
            <person name="Nowrousian M."/>
            <person name="Ottonello S."/>
            <person name="Baldrian P."/>
            <person name="Spatafora J.W."/>
            <person name="Henrissat B."/>
            <person name="Nagy L.G."/>
            <person name="Aury J.M."/>
            <person name="Wincker P."/>
            <person name="Grigoriev I.V."/>
            <person name="Bonfante P."/>
            <person name="Martin F.M."/>
        </authorList>
    </citation>
    <scope>NUCLEOTIDE SEQUENCE [LARGE SCALE GENOMIC DNA]</scope>
    <source>
        <strain evidence="1 2">120613-1</strain>
    </source>
</reference>
<protein>
    <recommendedName>
        <fullName evidence="3">Nucleotidyltransferase family protein</fullName>
    </recommendedName>
</protein>
<evidence type="ECO:0000313" key="1">
    <source>
        <dbReference type="EMBL" id="RPA92295.1"/>
    </source>
</evidence>
<name>A0A3N4J2B6_9PEZI</name>
<dbReference type="Proteomes" id="UP000276215">
    <property type="component" value="Unassembled WGS sequence"/>
</dbReference>
<dbReference type="EMBL" id="ML120477">
    <property type="protein sequence ID" value="RPA92295.1"/>
    <property type="molecule type" value="Genomic_DNA"/>
</dbReference>
<keyword evidence="2" id="KW-1185">Reference proteome</keyword>
<dbReference type="OrthoDB" id="4175694at2759"/>
<gene>
    <name evidence="1" type="ORF">L873DRAFT_1794369</name>
</gene>
<dbReference type="AlphaFoldDB" id="A0A3N4J2B6"/>